<comment type="caution">
    <text evidence="5">The sequence shown here is derived from an EMBL/GenBank/DDBJ whole genome shotgun (WGS) entry which is preliminary data.</text>
</comment>
<reference evidence="5 6" key="1">
    <citation type="submission" date="2021-01" db="EMBL/GenBank/DDBJ databases">
        <title>Whole genome shotgun sequence of Verrucosispora andamanensis NBRC 109075.</title>
        <authorList>
            <person name="Komaki H."/>
            <person name="Tamura T."/>
        </authorList>
    </citation>
    <scope>NUCLEOTIDE SEQUENCE [LARGE SCALE GENOMIC DNA]</scope>
    <source>
        <strain evidence="5 6">NBRC 109075</strain>
    </source>
</reference>
<dbReference type="CDD" id="cd18793">
    <property type="entry name" value="SF2_C_SNF"/>
    <property type="match status" value="1"/>
</dbReference>
<sequence length="925" mass="102525">MVGQVAGYRLRVGMEKAERAESRRLVADFRRWGRLAEDVRNRRRAVRQEASAAEGAMWDRSVVVERSGRAAWRVLALRENDSDVVRRLRQRAALPATTVADDALLRLLAEDAPRAVADLAPMLDVRRYLAGPARKQSAATAATFLRDRYAEVIAAGSPKRLAYLGVPAASLDPARSRIEDLLDPALRFALLAERTPPEREPTERTSPERGPAERTSPEPELVDRSVFAGLPAALATIDKVVAGEAAYRAAAREAGEQVRQAEAQRILRDMPVEALRTVTRDRFRLGPLTDAGIDTVQDVLRVGASLPALPGVGETSARRLLGAARTLWQTTYEDTSVRIDVEHRHPETTQLLRRLAEWDAYRRTRGAAADLERAAELAPLGSAIDRRTRHLLVVPTRGLTVTDLRESVELVIRRAELLRGSPASGRRSGRVDPWDDFRARPADYFAMLAELGFAADDRPATHGDLPDEIIQAVRDQALDGDHLTASLRGYQSFAARFALVQRKIIIGDEMGLGKTVEALAVLAHLRSRGRTHFLVVCPAAVVTNWVREISGKSRLRPHRVHGPDRDAAARTWLRDGGVAVTTYETLAWWAPELREFPDLACVVVDEAHYIKNPQAQRTIRTKEIVARAERAILLTGTPLENRVDEFRNLASYVRPDLTVDATDLSPARFRRQIAPAYLRRNQDDVLDELPELIEVEEWLPMSSTDTTAYRAAVERGNFMEMRQVAMLQAAESTKLQRLVEIVREAAENERRVIVFSHFRAVLDRVAEALPEPVFGPLTGSVPANRRQQLVDEFSAARHGAVLVAQIVAGGVGLNIQSASVVVICEPQLKPTTEAQAVARAHRMGQVQSVQVHRLLSEDGVDKRITELLAGKRRIFDDFARVSDMAESSPEAVDLSEAELVREVLAAERHRLLDPAPGLPPQHAPS</sequence>
<dbReference type="CDD" id="cd17919">
    <property type="entry name" value="DEXHc_Snf"/>
    <property type="match status" value="1"/>
</dbReference>
<dbReference type="SMART" id="SM00490">
    <property type="entry name" value="HELICc"/>
    <property type="match status" value="1"/>
</dbReference>
<evidence type="ECO:0000259" key="3">
    <source>
        <dbReference type="PROSITE" id="PS51192"/>
    </source>
</evidence>
<proteinExistence type="predicted"/>
<dbReference type="Gene3D" id="3.40.50.10810">
    <property type="entry name" value="Tandem AAA-ATPase domain"/>
    <property type="match status" value="1"/>
</dbReference>
<evidence type="ECO:0000259" key="4">
    <source>
        <dbReference type="PROSITE" id="PS51194"/>
    </source>
</evidence>
<feature type="domain" description="Helicase ATP-binding" evidence="3">
    <location>
        <begin position="495"/>
        <end position="656"/>
    </location>
</feature>
<dbReference type="InterPro" id="IPR027417">
    <property type="entry name" value="P-loop_NTPase"/>
</dbReference>
<gene>
    <name evidence="5" type="ORF">Van01_09760</name>
</gene>
<keyword evidence="6" id="KW-1185">Reference proteome</keyword>
<keyword evidence="1" id="KW-0378">Hydrolase</keyword>
<organism evidence="5 6">
    <name type="scientific">Micromonospora andamanensis</name>
    <dbReference type="NCBI Taxonomy" id="1287068"/>
    <lineage>
        <taxon>Bacteria</taxon>
        <taxon>Bacillati</taxon>
        <taxon>Actinomycetota</taxon>
        <taxon>Actinomycetes</taxon>
        <taxon>Micromonosporales</taxon>
        <taxon>Micromonosporaceae</taxon>
        <taxon>Micromonospora</taxon>
    </lineage>
</organism>
<name>A0ABQ4HQ25_9ACTN</name>
<evidence type="ECO:0000256" key="2">
    <source>
        <dbReference type="SAM" id="MobiDB-lite"/>
    </source>
</evidence>
<dbReference type="PROSITE" id="PS51194">
    <property type="entry name" value="HELICASE_CTER"/>
    <property type="match status" value="1"/>
</dbReference>
<feature type="region of interest" description="Disordered" evidence="2">
    <location>
        <begin position="192"/>
        <end position="220"/>
    </location>
</feature>
<dbReference type="Proteomes" id="UP000647017">
    <property type="component" value="Unassembled WGS sequence"/>
</dbReference>
<evidence type="ECO:0000256" key="1">
    <source>
        <dbReference type="ARBA" id="ARBA00022801"/>
    </source>
</evidence>
<evidence type="ECO:0000313" key="6">
    <source>
        <dbReference type="Proteomes" id="UP000647017"/>
    </source>
</evidence>
<dbReference type="InterPro" id="IPR001650">
    <property type="entry name" value="Helicase_C-like"/>
</dbReference>
<dbReference type="InterPro" id="IPR049730">
    <property type="entry name" value="SNF2/RAD54-like_C"/>
</dbReference>
<evidence type="ECO:0008006" key="7">
    <source>
        <dbReference type="Google" id="ProtNLM"/>
    </source>
</evidence>
<dbReference type="SMART" id="SM00487">
    <property type="entry name" value="DEXDc"/>
    <property type="match status" value="1"/>
</dbReference>
<dbReference type="EMBL" id="BOOZ01000004">
    <property type="protein sequence ID" value="GIJ07762.1"/>
    <property type="molecule type" value="Genomic_DNA"/>
</dbReference>
<dbReference type="Pfam" id="PF00176">
    <property type="entry name" value="SNF2-rel_dom"/>
    <property type="match status" value="1"/>
</dbReference>
<dbReference type="InterPro" id="IPR038718">
    <property type="entry name" value="SNF2-like_sf"/>
</dbReference>
<protein>
    <recommendedName>
        <fullName evidence="7">Helicase SNF2</fullName>
    </recommendedName>
</protein>
<dbReference type="SUPFAM" id="SSF52540">
    <property type="entry name" value="P-loop containing nucleoside triphosphate hydrolases"/>
    <property type="match status" value="2"/>
</dbReference>
<accession>A0ABQ4HQ25</accession>
<feature type="domain" description="Helicase C-terminal" evidence="4">
    <location>
        <begin position="734"/>
        <end position="900"/>
    </location>
</feature>
<evidence type="ECO:0000313" key="5">
    <source>
        <dbReference type="EMBL" id="GIJ07762.1"/>
    </source>
</evidence>
<dbReference type="Gene3D" id="3.40.50.300">
    <property type="entry name" value="P-loop containing nucleotide triphosphate hydrolases"/>
    <property type="match status" value="1"/>
</dbReference>
<dbReference type="PANTHER" id="PTHR10799">
    <property type="entry name" value="SNF2/RAD54 HELICASE FAMILY"/>
    <property type="match status" value="1"/>
</dbReference>
<dbReference type="InterPro" id="IPR014001">
    <property type="entry name" value="Helicase_ATP-bd"/>
</dbReference>
<dbReference type="PROSITE" id="PS51192">
    <property type="entry name" value="HELICASE_ATP_BIND_1"/>
    <property type="match status" value="1"/>
</dbReference>
<dbReference type="InterPro" id="IPR000330">
    <property type="entry name" value="SNF2_N"/>
</dbReference>
<feature type="compositionally biased region" description="Basic and acidic residues" evidence="2">
    <location>
        <begin position="195"/>
        <end position="220"/>
    </location>
</feature>